<comment type="caution">
    <text evidence="2">The sequence shown here is derived from an EMBL/GenBank/DDBJ whole genome shotgun (WGS) entry which is preliminary data.</text>
</comment>
<feature type="domain" description="Peptidase M24" evidence="1">
    <location>
        <begin position="151"/>
        <end position="339"/>
    </location>
</feature>
<protein>
    <recommendedName>
        <fullName evidence="1">Peptidase M24 domain-containing protein</fullName>
    </recommendedName>
</protein>
<gene>
    <name evidence="2" type="ORF">A7U60_g8602</name>
</gene>
<dbReference type="AlphaFoldDB" id="A0A9Q5HRN1"/>
<accession>A0A9Q5HRN1</accession>
<evidence type="ECO:0000313" key="2">
    <source>
        <dbReference type="EMBL" id="OCB84614.1"/>
    </source>
</evidence>
<dbReference type="Pfam" id="PF00557">
    <property type="entry name" value="Peptidase_M24"/>
    <property type="match status" value="1"/>
</dbReference>
<dbReference type="InterPro" id="IPR000994">
    <property type="entry name" value="Pept_M24"/>
</dbReference>
<dbReference type="EMBL" id="LNZH02000215">
    <property type="protein sequence ID" value="OCB84614.1"/>
    <property type="molecule type" value="Genomic_DNA"/>
</dbReference>
<dbReference type="Gene3D" id="3.90.230.10">
    <property type="entry name" value="Creatinase/methionine aminopeptidase superfamily"/>
    <property type="match status" value="1"/>
</dbReference>
<evidence type="ECO:0000313" key="3">
    <source>
        <dbReference type="Proteomes" id="UP000757232"/>
    </source>
</evidence>
<evidence type="ECO:0000259" key="1">
    <source>
        <dbReference type="Pfam" id="PF00557"/>
    </source>
</evidence>
<dbReference type="OrthoDB" id="3632757at2759"/>
<proteinExistence type="predicted"/>
<sequence>MQRINFPHKYGGRSDQMSQREHAEDTIWWSIKSATEFAAHRRTVVLFHTNSSSLAGRPNPLLWIDNTGNVWPELRQVLESYAPERIMVNTDRDIAFAGGLHVGEMDILKEELGGRWTSRFVNVPMLAVEFVSKRVPGQMKYFEKMQETIWAMLEEAFSERVVVPGKTTTEDLQWWFREKMQEQNVSTWNQPRVKVLDPSSFPGWSGSDSIVQEGDVLHVDFGISAMSMHTDTQHLGYVLRVSQGERNVPESLLVGLKKANRMQDIVLEELQVGRTGNEVLAACNRRLEEEDIEGQIYSHPINDFAHGPGATIGFTNLPDFVPIYGELPILPGTYYSIELFARHFVPERNESLRFMLEENVFWKNDTKGWHFVRGRQERFHIVDMNRAQSHRDGADAVFIIQQR</sequence>
<dbReference type="SUPFAM" id="SSF55920">
    <property type="entry name" value="Creatinase/aminopeptidase"/>
    <property type="match status" value="1"/>
</dbReference>
<dbReference type="InterPro" id="IPR036005">
    <property type="entry name" value="Creatinase/aminopeptidase-like"/>
</dbReference>
<reference evidence="2" key="1">
    <citation type="submission" date="2016-06" db="EMBL/GenBank/DDBJ databases">
        <title>Draft Genome sequence of the fungus Inonotus baumii.</title>
        <authorList>
            <person name="Zhu H."/>
            <person name="Lin W."/>
        </authorList>
    </citation>
    <scope>NUCLEOTIDE SEQUENCE</scope>
    <source>
        <strain evidence="2">821</strain>
    </source>
</reference>
<name>A0A9Q5HRN1_SANBA</name>
<dbReference type="Proteomes" id="UP000757232">
    <property type="component" value="Unassembled WGS sequence"/>
</dbReference>
<organism evidence="2 3">
    <name type="scientific">Sanghuangporus baumii</name>
    <name type="common">Phellinus baumii</name>
    <dbReference type="NCBI Taxonomy" id="108892"/>
    <lineage>
        <taxon>Eukaryota</taxon>
        <taxon>Fungi</taxon>
        <taxon>Dikarya</taxon>
        <taxon>Basidiomycota</taxon>
        <taxon>Agaricomycotina</taxon>
        <taxon>Agaricomycetes</taxon>
        <taxon>Hymenochaetales</taxon>
        <taxon>Hymenochaetaceae</taxon>
        <taxon>Sanghuangporus</taxon>
    </lineage>
</organism>
<keyword evidence="3" id="KW-1185">Reference proteome</keyword>